<evidence type="ECO:0000256" key="4">
    <source>
        <dbReference type="ARBA" id="ARBA00022691"/>
    </source>
</evidence>
<evidence type="ECO:0000256" key="11">
    <source>
        <dbReference type="ARBA" id="ARBA00023264"/>
    </source>
</evidence>
<evidence type="ECO:0000256" key="3">
    <source>
        <dbReference type="ARBA" id="ARBA00022603"/>
    </source>
</evidence>
<dbReference type="GO" id="GO:0032259">
    <property type="term" value="P:methylation"/>
    <property type="evidence" value="ECO:0007669"/>
    <property type="project" value="UniProtKB-KW"/>
</dbReference>
<name>A0ABR1FE76_9ASCO</name>
<feature type="transmembrane region" description="Helical" evidence="12">
    <location>
        <begin position="337"/>
        <end position="362"/>
    </location>
</feature>
<evidence type="ECO:0000256" key="12">
    <source>
        <dbReference type="SAM" id="Phobius"/>
    </source>
</evidence>
<evidence type="ECO:0000313" key="13">
    <source>
        <dbReference type="EMBL" id="KAK7208135.1"/>
    </source>
</evidence>
<keyword evidence="6" id="KW-0256">Endoplasmic reticulum</keyword>
<feature type="transmembrane region" description="Helical" evidence="12">
    <location>
        <begin position="266"/>
        <end position="285"/>
    </location>
</feature>
<keyword evidence="3 13" id="KW-0808">Transferase</keyword>
<comment type="subcellular location">
    <subcellularLocation>
        <location evidence="1">Endomembrane system</location>
        <topology evidence="1">Multi-pass membrane protein</topology>
    </subcellularLocation>
</comment>
<dbReference type="Gene3D" id="1.20.120.1630">
    <property type="match status" value="1"/>
</dbReference>
<dbReference type="Pfam" id="PF04191">
    <property type="entry name" value="PEMT"/>
    <property type="match status" value="1"/>
</dbReference>
<evidence type="ECO:0000256" key="7">
    <source>
        <dbReference type="ARBA" id="ARBA00022989"/>
    </source>
</evidence>
<feature type="transmembrane region" description="Helical" evidence="12">
    <location>
        <begin position="126"/>
        <end position="143"/>
    </location>
</feature>
<keyword evidence="7 12" id="KW-1133">Transmembrane helix</keyword>
<reference evidence="13 14" key="1">
    <citation type="submission" date="2024-03" db="EMBL/GenBank/DDBJ databases">
        <title>Genome-scale model development and genomic sequencing of the oleaginous clade Lipomyces.</title>
        <authorList>
            <consortium name="Lawrence Berkeley National Laboratory"/>
            <person name="Czajka J.J."/>
            <person name="Han Y."/>
            <person name="Kim J."/>
            <person name="Mondo S.J."/>
            <person name="Hofstad B.A."/>
            <person name="Robles A."/>
            <person name="Haridas S."/>
            <person name="Riley R."/>
            <person name="LaButti K."/>
            <person name="Pangilinan J."/>
            <person name="Andreopoulos W."/>
            <person name="Lipzen A."/>
            <person name="Yan J."/>
            <person name="Wang M."/>
            <person name="Ng V."/>
            <person name="Grigoriev I.V."/>
            <person name="Spatafora J.W."/>
            <person name="Magnuson J.K."/>
            <person name="Baker S.E."/>
            <person name="Pomraning K.R."/>
        </authorList>
    </citation>
    <scope>NUCLEOTIDE SEQUENCE [LARGE SCALE GENOMIC DNA]</scope>
    <source>
        <strain evidence="13 14">Phaff 52-87</strain>
    </source>
</reference>
<evidence type="ECO:0000256" key="6">
    <source>
        <dbReference type="ARBA" id="ARBA00022824"/>
    </source>
</evidence>
<evidence type="ECO:0000256" key="9">
    <source>
        <dbReference type="ARBA" id="ARBA00023136"/>
    </source>
</evidence>
<evidence type="ECO:0000256" key="1">
    <source>
        <dbReference type="ARBA" id="ARBA00004127"/>
    </source>
</evidence>
<evidence type="ECO:0000256" key="8">
    <source>
        <dbReference type="ARBA" id="ARBA00023098"/>
    </source>
</evidence>
<evidence type="ECO:0000313" key="14">
    <source>
        <dbReference type="Proteomes" id="UP001498771"/>
    </source>
</evidence>
<keyword evidence="14" id="KW-1185">Reference proteome</keyword>
<protein>
    <submittedName>
        <fullName evidence="13">Phospholipid methyltransferase-domain-containing protein</fullName>
    </submittedName>
</protein>
<gene>
    <name evidence="13" type="ORF">BZA70DRAFT_35874</name>
</gene>
<keyword evidence="8" id="KW-0443">Lipid metabolism</keyword>
<organism evidence="13 14">
    <name type="scientific">Myxozyma melibiosi</name>
    <dbReference type="NCBI Taxonomy" id="54550"/>
    <lineage>
        <taxon>Eukaryota</taxon>
        <taxon>Fungi</taxon>
        <taxon>Dikarya</taxon>
        <taxon>Ascomycota</taxon>
        <taxon>Saccharomycotina</taxon>
        <taxon>Lipomycetes</taxon>
        <taxon>Lipomycetales</taxon>
        <taxon>Lipomycetaceae</taxon>
        <taxon>Myxozyma</taxon>
    </lineage>
</organism>
<keyword evidence="3 13" id="KW-0489">Methyltransferase</keyword>
<dbReference type="PANTHER" id="PTHR32138">
    <property type="entry name" value="PHOSPHATIDYLETHANOLAMINE N-METHYLTRANSFERASE"/>
    <property type="match status" value="1"/>
</dbReference>
<keyword evidence="2" id="KW-0444">Lipid biosynthesis</keyword>
<evidence type="ECO:0000256" key="2">
    <source>
        <dbReference type="ARBA" id="ARBA00022516"/>
    </source>
</evidence>
<keyword evidence="4" id="KW-0949">S-adenosyl-L-methionine</keyword>
<feature type="transmembrane region" description="Helical" evidence="12">
    <location>
        <begin position="149"/>
        <end position="171"/>
    </location>
</feature>
<dbReference type="GeneID" id="90040569"/>
<dbReference type="RefSeq" id="XP_064771168.1">
    <property type="nucleotide sequence ID" value="XM_064915057.1"/>
</dbReference>
<dbReference type="EMBL" id="JBBJBU010000001">
    <property type="protein sequence ID" value="KAK7208135.1"/>
    <property type="molecule type" value="Genomic_DNA"/>
</dbReference>
<keyword evidence="5 12" id="KW-0812">Transmembrane</keyword>
<evidence type="ECO:0000256" key="10">
    <source>
        <dbReference type="ARBA" id="ARBA00023209"/>
    </source>
</evidence>
<sequence>MKNDSQIRSRHSSPAVTDSPVLVADAAVQTTGTATGVKASLLSKSKRRLLNNKELLAKKYLQRKAALVQKGRKLKKEIQISNYLKPDTSKVTYGRTPDGTVFAVPTTEDMVTALLDPSKPKSFSDYLTLTILTFYVILYFALPNPICKWTFLGIYAVSRIAYNGGLGFLLYQQSVHKALTRWAEQSMVFSKPGPNASSFKKWSYDLIKRELSSKMGSDYDFESVPLEYNTWLLYRRVVDLILMSDFTSYMLFAFCCASIPENQSMTLHVGRWLAGISLFIFNLWVKLDAHRVVKDYAWYWGDFFFLEDLELCFDGVFELVPHPMYSVGYAGYYGISLMAASYTLLAVSIAAHAMQFAFLFIVENPHIAKTYGPPPTKAKN</sequence>
<proteinExistence type="predicted"/>
<dbReference type="GO" id="GO:0008168">
    <property type="term" value="F:methyltransferase activity"/>
    <property type="evidence" value="ECO:0007669"/>
    <property type="project" value="UniProtKB-KW"/>
</dbReference>
<evidence type="ECO:0000256" key="5">
    <source>
        <dbReference type="ARBA" id="ARBA00022692"/>
    </source>
</evidence>
<keyword evidence="9 12" id="KW-0472">Membrane</keyword>
<dbReference type="Proteomes" id="UP001498771">
    <property type="component" value="Unassembled WGS sequence"/>
</dbReference>
<dbReference type="InterPro" id="IPR007318">
    <property type="entry name" value="Phopholipid_MeTrfase"/>
</dbReference>
<dbReference type="PANTHER" id="PTHR32138:SF0">
    <property type="entry name" value="PHOSPHATIDYLETHANOLAMINE N-METHYLTRANSFERASE"/>
    <property type="match status" value="1"/>
</dbReference>
<comment type="caution">
    <text evidence="13">The sequence shown here is derived from an EMBL/GenBank/DDBJ whole genome shotgun (WGS) entry which is preliminary data.</text>
</comment>
<accession>A0ABR1FE76</accession>
<keyword evidence="10" id="KW-0594">Phospholipid biosynthesis</keyword>
<keyword evidence="11" id="KW-1208">Phospholipid metabolism</keyword>